<dbReference type="PANTHER" id="PTHR31313">
    <property type="entry name" value="TY1 ENHANCER ACTIVATOR"/>
    <property type="match status" value="1"/>
</dbReference>
<dbReference type="EMBL" id="NQIK02000006">
    <property type="protein sequence ID" value="KAF7569914.1"/>
    <property type="molecule type" value="Genomic_DNA"/>
</dbReference>
<dbReference type="InterPro" id="IPR051615">
    <property type="entry name" value="Transcr_Regulatory_Elem"/>
</dbReference>
<evidence type="ECO:0000256" key="6">
    <source>
        <dbReference type="ARBA" id="ARBA00023242"/>
    </source>
</evidence>
<dbReference type="GO" id="GO:0046872">
    <property type="term" value="F:metal ion binding"/>
    <property type="evidence" value="ECO:0007669"/>
    <property type="project" value="UniProtKB-KW"/>
</dbReference>
<gene>
    <name evidence="7" type="ORF">PtrM4_123290</name>
</gene>
<evidence type="ECO:0008006" key="9">
    <source>
        <dbReference type="Google" id="ProtNLM"/>
    </source>
</evidence>
<dbReference type="GeneID" id="6343509"/>
<evidence type="ECO:0000256" key="4">
    <source>
        <dbReference type="ARBA" id="ARBA00023125"/>
    </source>
</evidence>
<keyword evidence="6" id="KW-0539">Nucleus</keyword>
<proteinExistence type="predicted"/>
<dbReference type="KEGG" id="ptrr:6343509"/>
<dbReference type="CDD" id="cd12148">
    <property type="entry name" value="fungal_TF_MHR"/>
    <property type="match status" value="1"/>
</dbReference>
<protein>
    <recommendedName>
        <fullName evidence="9">C6 transcription factor</fullName>
    </recommendedName>
</protein>
<keyword evidence="3" id="KW-0805">Transcription regulation</keyword>
<name>A0A834RU34_9PLEO</name>
<keyword evidence="2" id="KW-0862">Zinc</keyword>
<evidence type="ECO:0000256" key="5">
    <source>
        <dbReference type="ARBA" id="ARBA00023163"/>
    </source>
</evidence>
<sequence>MIFDTFMEQIYSFDFYEMEEGKRRQLLLDARDEILRLYQGMDILIARPIRSSSSSILTLHMLHHMGLLLVQRPFLREDTTSGLYRMAIRSMYESAVSINNLSRNYRTTTGFAKATVVHMQCILTAALMHLLGVTSSDKTVERRSITRFRFCVESLKEMKSMRSRSARAISLLQELANRWKVVRALPLELSYPLGQAFKDGSAQQGQSRAAQIDVLRNDDSTDGLGIHDATSGLGQTFHAFDGFPFDLWPLDNLQGVTDVGADILDPADPFRDASFP</sequence>
<keyword evidence="1" id="KW-0479">Metal-binding</keyword>
<dbReference type="Proteomes" id="UP000245464">
    <property type="component" value="Chromosome 6"/>
</dbReference>
<dbReference type="RefSeq" id="XP_001935592.2">
    <property type="nucleotide sequence ID" value="XM_001935557.2"/>
</dbReference>
<dbReference type="GO" id="GO:0003677">
    <property type="term" value="F:DNA binding"/>
    <property type="evidence" value="ECO:0007669"/>
    <property type="project" value="UniProtKB-KW"/>
</dbReference>
<evidence type="ECO:0000313" key="7">
    <source>
        <dbReference type="EMBL" id="KAF7569914.1"/>
    </source>
</evidence>
<evidence type="ECO:0000313" key="8">
    <source>
        <dbReference type="Proteomes" id="UP000245464"/>
    </source>
</evidence>
<evidence type="ECO:0000256" key="2">
    <source>
        <dbReference type="ARBA" id="ARBA00022833"/>
    </source>
</evidence>
<keyword evidence="4" id="KW-0238">DNA-binding</keyword>
<dbReference type="PANTHER" id="PTHR31313:SF81">
    <property type="entry name" value="TY1 ENHANCER ACTIVATOR"/>
    <property type="match status" value="1"/>
</dbReference>
<accession>A0A834RU34</accession>
<evidence type="ECO:0000256" key="1">
    <source>
        <dbReference type="ARBA" id="ARBA00022723"/>
    </source>
</evidence>
<reference evidence="7" key="1">
    <citation type="journal article" date="2018" name="BMC Genomics">
        <title>Comparative genomics of the wheat fungal pathogen Pyrenophora tritici-repentis reveals chromosomal variations and genome plasticity.</title>
        <authorList>
            <person name="Moolhuijzen P."/>
            <person name="See P.T."/>
            <person name="Hane J.K."/>
            <person name="Shi G."/>
            <person name="Liu Z."/>
            <person name="Oliver R.P."/>
            <person name="Moffat C.S."/>
        </authorList>
    </citation>
    <scope>NUCLEOTIDE SEQUENCE [LARGE SCALE GENOMIC DNA]</scope>
    <source>
        <strain evidence="7">M4</strain>
    </source>
</reference>
<comment type="caution">
    <text evidence="7">The sequence shown here is derived from an EMBL/GenBank/DDBJ whole genome shotgun (WGS) entry which is preliminary data.</text>
</comment>
<keyword evidence="5" id="KW-0804">Transcription</keyword>
<dbReference type="AlphaFoldDB" id="A0A834RU34"/>
<evidence type="ECO:0000256" key="3">
    <source>
        <dbReference type="ARBA" id="ARBA00023015"/>
    </source>
</evidence>
<organism evidence="7 8">
    <name type="scientific">Pyrenophora tritici-repentis</name>
    <dbReference type="NCBI Taxonomy" id="45151"/>
    <lineage>
        <taxon>Eukaryota</taxon>
        <taxon>Fungi</taxon>
        <taxon>Dikarya</taxon>
        <taxon>Ascomycota</taxon>
        <taxon>Pezizomycotina</taxon>
        <taxon>Dothideomycetes</taxon>
        <taxon>Pleosporomycetidae</taxon>
        <taxon>Pleosporales</taxon>
        <taxon>Pleosporineae</taxon>
        <taxon>Pleosporaceae</taxon>
        <taxon>Pyrenophora</taxon>
    </lineage>
</organism>